<reference evidence="1 2" key="1">
    <citation type="submission" date="2008-12" db="EMBL/GenBank/DDBJ databases">
        <authorList>
            <person name="Fulton L."/>
            <person name="Clifton S."/>
            <person name="Fulton B."/>
            <person name="Xu J."/>
            <person name="Minx P."/>
            <person name="Pepin K.H."/>
            <person name="Johnson M."/>
            <person name="Bhonagiri V."/>
            <person name="Nash W.E."/>
            <person name="Mardis E.R."/>
            <person name="Wilson R.K."/>
        </authorList>
    </citation>
    <scope>NUCLEOTIDE SEQUENCE [LARGE SCALE GENOMIC DNA]</scope>
    <source>
        <strain evidence="1 2">DSM 12042</strain>
    </source>
</reference>
<evidence type="ECO:0000313" key="2">
    <source>
        <dbReference type="Proteomes" id="UP000005950"/>
    </source>
</evidence>
<evidence type="ECO:0000313" key="1">
    <source>
        <dbReference type="EMBL" id="EEF67995.1"/>
    </source>
</evidence>
<dbReference type="Proteomes" id="UP000005950">
    <property type="component" value="Unassembled WGS sequence"/>
</dbReference>
<gene>
    <name evidence="1" type="ORF">HOLDEFILI_01813</name>
</gene>
<reference evidence="1 2" key="2">
    <citation type="submission" date="2009-02" db="EMBL/GenBank/DDBJ databases">
        <title>Draft genome sequence of Holdemania filiformis DSM 12042.</title>
        <authorList>
            <person name="Sudarsanam P."/>
            <person name="Ley R."/>
            <person name="Guruge J."/>
            <person name="Turnbaugh P.J."/>
            <person name="Mahowald M."/>
            <person name="Liep D."/>
            <person name="Gordon J."/>
        </authorList>
    </citation>
    <scope>NUCLEOTIDE SEQUENCE [LARGE SCALE GENOMIC DNA]</scope>
    <source>
        <strain evidence="1 2">DSM 12042</strain>
    </source>
</reference>
<dbReference type="AlphaFoldDB" id="B9Y7L8"/>
<proteinExistence type="predicted"/>
<comment type="caution">
    <text evidence="1">The sequence shown here is derived from an EMBL/GenBank/DDBJ whole genome shotgun (WGS) entry which is preliminary data.</text>
</comment>
<name>B9Y7L8_9FIRM</name>
<dbReference type="HOGENOM" id="CLU_3234592_0_0_9"/>
<dbReference type="EMBL" id="ACCF01000101">
    <property type="protein sequence ID" value="EEF67995.1"/>
    <property type="molecule type" value="Genomic_DNA"/>
</dbReference>
<protein>
    <submittedName>
        <fullName evidence="1">Uncharacterized protein</fullName>
    </submittedName>
</protein>
<organism evidence="1 2">
    <name type="scientific">Holdemania filiformis DSM 12042</name>
    <dbReference type="NCBI Taxonomy" id="545696"/>
    <lineage>
        <taxon>Bacteria</taxon>
        <taxon>Bacillati</taxon>
        <taxon>Bacillota</taxon>
        <taxon>Erysipelotrichia</taxon>
        <taxon>Erysipelotrichales</taxon>
        <taxon>Erysipelotrichaceae</taxon>
        <taxon>Holdemania</taxon>
    </lineage>
</organism>
<sequence length="43" mass="5035">MFFKKALGYKKVRQDKASLNALSCLLLCMDILPTRNRVQTYKK</sequence>
<accession>B9Y7L8</accession>